<sequence length="66" mass="7493">MTQHLEATDVSTGQRGIFHPSVHGTFFRTDFHQVHQLEGAGLAEYRLMGFQLLELVEWLVPDTVTP</sequence>
<keyword evidence="2" id="KW-1185">Reference proteome</keyword>
<proteinExistence type="predicted"/>
<comment type="caution">
    <text evidence="1">The sequence shown here is derived from an EMBL/GenBank/DDBJ whole genome shotgun (WGS) entry which is preliminary data.</text>
</comment>
<accession>A0ABP5FY59</accession>
<protein>
    <submittedName>
        <fullName evidence="1">Uncharacterized protein</fullName>
    </submittedName>
</protein>
<dbReference type="RefSeq" id="WP_343957462.1">
    <property type="nucleotide sequence ID" value="NZ_BAAAMN010000028.1"/>
</dbReference>
<dbReference type="EMBL" id="BAAAMN010000028">
    <property type="protein sequence ID" value="GAA2036610.1"/>
    <property type="molecule type" value="Genomic_DNA"/>
</dbReference>
<gene>
    <name evidence="1" type="ORF">GCM10009720_16530</name>
</gene>
<reference evidence="2" key="1">
    <citation type="journal article" date="2019" name="Int. J. Syst. Evol. Microbiol.">
        <title>The Global Catalogue of Microorganisms (GCM) 10K type strain sequencing project: providing services to taxonomists for standard genome sequencing and annotation.</title>
        <authorList>
            <consortium name="The Broad Institute Genomics Platform"/>
            <consortium name="The Broad Institute Genome Sequencing Center for Infectious Disease"/>
            <person name="Wu L."/>
            <person name="Ma J."/>
        </authorList>
    </citation>
    <scope>NUCLEOTIDE SEQUENCE [LARGE SCALE GENOMIC DNA]</scope>
    <source>
        <strain evidence="2">JCM 13595</strain>
    </source>
</reference>
<organism evidence="1 2">
    <name type="scientific">Yaniella flava</name>
    <dbReference type="NCBI Taxonomy" id="287930"/>
    <lineage>
        <taxon>Bacteria</taxon>
        <taxon>Bacillati</taxon>
        <taxon>Actinomycetota</taxon>
        <taxon>Actinomycetes</taxon>
        <taxon>Micrococcales</taxon>
        <taxon>Micrococcaceae</taxon>
        <taxon>Yaniella</taxon>
    </lineage>
</organism>
<evidence type="ECO:0000313" key="1">
    <source>
        <dbReference type="EMBL" id="GAA2036610.1"/>
    </source>
</evidence>
<evidence type="ECO:0000313" key="2">
    <source>
        <dbReference type="Proteomes" id="UP001501461"/>
    </source>
</evidence>
<name>A0ABP5FY59_9MICC</name>
<dbReference type="Proteomes" id="UP001501461">
    <property type="component" value="Unassembled WGS sequence"/>
</dbReference>